<evidence type="ECO:0000259" key="6">
    <source>
        <dbReference type="PROSITE" id="PS50940"/>
    </source>
</evidence>
<evidence type="ECO:0000256" key="3">
    <source>
        <dbReference type="ARBA" id="ARBA00022737"/>
    </source>
</evidence>
<dbReference type="Proteomes" id="UP001164746">
    <property type="component" value="Chromosome 8"/>
</dbReference>
<evidence type="ECO:0000256" key="2">
    <source>
        <dbReference type="ARBA" id="ARBA00022729"/>
    </source>
</evidence>
<feature type="domain" description="Chitin-binding type-2" evidence="6">
    <location>
        <begin position="32"/>
        <end position="97"/>
    </location>
</feature>
<sequence>MDNILPSPEMIAVTFIAAFFVGAALVSAGKYDYLCVENNYANSVNFYNHPKDCSKYVQCWKNALGAFESIEQQCGFGTYWSMNDMSCISADKVKCDEDACLGLMNSEHRAAKGNCRGYWQCMGEKSVPMCCPSGQHYNSTYGCEDNINEECTADCFGRYVAPVVITNETESENNTNALQDLTSTEAPIMCNKVGLENSPSSYTWNVNGRSFSMKCPAGTVFVQKKCDCLSSKTAARTCEPELLLKFTNGLLDESRNQIDVQNVSVLVENGEAIFDGATSQLVIPFFTNLEIKDTLIVRMKYTSDHTEIPDGEQRALFSNFDCTVNPSIQMTESSQNVVALVGTWKQFGASVAVPQIPIDANETVSEKDVTYKFHNKQLSLTVGPQPVEDVEVEGQLRKVQCALHIGYASGMPNFKGRIDEFAVYQCDPNA</sequence>
<evidence type="ECO:0000313" key="8">
    <source>
        <dbReference type="Proteomes" id="UP001164746"/>
    </source>
</evidence>
<protein>
    <submittedName>
        <fullName evidence="7">PIF-like protein</fullName>
    </submittedName>
</protein>
<dbReference type="PANTHER" id="PTHR23301">
    <property type="entry name" value="CHITIN BINDING PERITROPHIN-A"/>
    <property type="match status" value="1"/>
</dbReference>
<evidence type="ECO:0000256" key="1">
    <source>
        <dbReference type="ARBA" id="ARBA00022669"/>
    </source>
</evidence>
<proteinExistence type="predicted"/>
<dbReference type="Gene3D" id="2.170.140.10">
    <property type="entry name" value="Chitin binding domain"/>
    <property type="match status" value="1"/>
</dbReference>
<accession>A0ABY7EPA6</accession>
<organism evidence="7 8">
    <name type="scientific">Mya arenaria</name>
    <name type="common">Soft-shell clam</name>
    <dbReference type="NCBI Taxonomy" id="6604"/>
    <lineage>
        <taxon>Eukaryota</taxon>
        <taxon>Metazoa</taxon>
        <taxon>Spiralia</taxon>
        <taxon>Lophotrochozoa</taxon>
        <taxon>Mollusca</taxon>
        <taxon>Bivalvia</taxon>
        <taxon>Autobranchia</taxon>
        <taxon>Heteroconchia</taxon>
        <taxon>Euheterodonta</taxon>
        <taxon>Imparidentia</taxon>
        <taxon>Neoheterodontei</taxon>
        <taxon>Myida</taxon>
        <taxon>Myoidea</taxon>
        <taxon>Myidae</taxon>
        <taxon>Mya</taxon>
    </lineage>
</organism>
<dbReference type="PROSITE" id="PS50940">
    <property type="entry name" value="CHIT_BIND_II"/>
    <property type="match status" value="1"/>
</dbReference>
<evidence type="ECO:0000313" key="7">
    <source>
        <dbReference type="EMBL" id="WAR11825.1"/>
    </source>
</evidence>
<keyword evidence="8" id="KW-1185">Reference proteome</keyword>
<dbReference type="InterPro" id="IPR036508">
    <property type="entry name" value="Chitin-bd_dom_sf"/>
</dbReference>
<reference evidence="7" key="1">
    <citation type="submission" date="2022-11" db="EMBL/GenBank/DDBJ databases">
        <title>Centuries of genome instability and evolution in soft-shell clam transmissible cancer (bioRxiv).</title>
        <authorList>
            <person name="Hart S.F.M."/>
            <person name="Yonemitsu M.A."/>
            <person name="Giersch R.M."/>
            <person name="Beal B.F."/>
            <person name="Arriagada G."/>
            <person name="Davis B.W."/>
            <person name="Ostrander E.A."/>
            <person name="Goff S.P."/>
            <person name="Metzger M.J."/>
        </authorList>
    </citation>
    <scope>NUCLEOTIDE SEQUENCE</scope>
    <source>
        <strain evidence="7">MELC-2E11</strain>
        <tissue evidence="7">Siphon/mantle</tissue>
    </source>
</reference>
<dbReference type="InterPro" id="IPR002557">
    <property type="entry name" value="Chitin-bd_dom"/>
</dbReference>
<keyword evidence="4" id="KW-1015">Disulfide bond</keyword>
<gene>
    <name evidence="7" type="ORF">MAR_026005</name>
</gene>
<name>A0ABY7EPA6_MYAAR</name>
<dbReference type="Pfam" id="PF01607">
    <property type="entry name" value="CBM_14"/>
    <property type="match status" value="1"/>
</dbReference>
<keyword evidence="3" id="KW-0677">Repeat</keyword>
<keyword evidence="2" id="KW-0732">Signal</keyword>
<dbReference type="PANTHER" id="PTHR23301:SF106">
    <property type="entry name" value="CHITIN-BINDING TYPE-2 DOMAIN-CONTAINING PROTEIN-RELATED"/>
    <property type="match status" value="1"/>
</dbReference>
<dbReference type="SUPFAM" id="SSF57625">
    <property type="entry name" value="Invertebrate chitin-binding proteins"/>
    <property type="match status" value="2"/>
</dbReference>
<dbReference type="SMART" id="SM00494">
    <property type="entry name" value="ChtBD2"/>
    <property type="match status" value="3"/>
</dbReference>
<evidence type="ECO:0000256" key="4">
    <source>
        <dbReference type="ARBA" id="ARBA00023157"/>
    </source>
</evidence>
<evidence type="ECO:0000256" key="5">
    <source>
        <dbReference type="ARBA" id="ARBA00023180"/>
    </source>
</evidence>
<dbReference type="InterPro" id="IPR051940">
    <property type="entry name" value="Chitin_bind-dev_reg"/>
</dbReference>
<keyword evidence="1" id="KW-0147">Chitin-binding</keyword>
<keyword evidence="5" id="KW-0325">Glycoprotein</keyword>
<dbReference type="EMBL" id="CP111019">
    <property type="protein sequence ID" value="WAR11825.1"/>
    <property type="molecule type" value="Genomic_DNA"/>
</dbReference>